<dbReference type="GO" id="GO:0006352">
    <property type="term" value="P:DNA-templated transcription initiation"/>
    <property type="evidence" value="ECO:0007669"/>
    <property type="project" value="InterPro"/>
</dbReference>
<dbReference type="InterPro" id="IPR013325">
    <property type="entry name" value="RNA_pol_sigma_r2"/>
</dbReference>
<dbReference type="AlphaFoldDB" id="A0AAE3MK24"/>
<dbReference type="InterPro" id="IPR039425">
    <property type="entry name" value="RNA_pol_sigma-70-like"/>
</dbReference>
<evidence type="ECO:0000256" key="1">
    <source>
        <dbReference type="ARBA" id="ARBA00010641"/>
    </source>
</evidence>
<evidence type="ECO:0000313" key="8">
    <source>
        <dbReference type="Proteomes" id="UP001207116"/>
    </source>
</evidence>
<keyword evidence="3" id="KW-0731">Sigma factor</keyword>
<accession>A0AAE3MK24</accession>
<dbReference type="InterPro" id="IPR036388">
    <property type="entry name" value="WH-like_DNA-bd_sf"/>
</dbReference>
<dbReference type="Pfam" id="PF08281">
    <property type="entry name" value="Sigma70_r4_2"/>
    <property type="match status" value="1"/>
</dbReference>
<proteinExistence type="inferred from homology"/>
<evidence type="ECO:0000313" key="7">
    <source>
        <dbReference type="EMBL" id="MCX2719150.1"/>
    </source>
</evidence>
<dbReference type="Gene3D" id="1.10.10.10">
    <property type="entry name" value="Winged helix-like DNA-binding domain superfamily/Winged helix DNA-binding domain"/>
    <property type="match status" value="1"/>
</dbReference>
<gene>
    <name evidence="7" type="ORF">OO016_06015</name>
</gene>
<evidence type="ECO:0000256" key="2">
    <source>
        <dbReference type="ARBA" id="ARBA00023015"/>
    </source>
</evidence>
<dbReference type="GO" id="GO:0016987">
    <property type="term" value="F:sigma factor activity"/>
    <property type="evidence" value="ECO:0007669"/>
    <property type="project" value="UniProtKB-KW"/>
</dbReference>
<evidence type="ECO:0000259" key="6">
    <source>
        <dbReference type="Pfam" id="PF08281"/>
    </source>
</evidence>
<sequence>MKIITLYKNEKLLISKAASGNSQSQRLIYEHYAPKMLSVCRQYIRDLQFAEDVMVQGFVKVFRNLKNFRNEGSFEGWIRRIMIREAIDHLRKRQFVVFDEEVMENHPPERADVSTSLEVEEIQAVIDSLPEGYRMVFVLYAIEGYKHQEIAEMLEITESTSKSQLYKARKVLQEKLAAQNRLGYGTR</sequence>
<dbReference type="RefSeq" id="WP_266011972.1">
    <property type="nucleotide sequence ID" value="NZ_JAPFQP010000001.1"/>
</dbReference>
<dbReference type="PANTHER" id="PTHR43133">
    <property type="entry name" value="RNA POLYMERASE ECF-TYPE SIGMA FACTO"/>
    <property type="match status" value="1"/>
</dbReference>
<dbReference type="PANTHER" id="PTHR43133:SF46">
    <property type="entry name" value="RNA POLYMERASE SIGMA-70 FACTOR ECF SUBFAMILY"/>
    <property type="match status" value="1"/>
</dbReference>
<keyword evidence="2" id="KW-0805">Transcription regulation</keyword>
<keyword evidence="4" id="KW-0804">Transcription</keyword>
<evidence type="ECO:0000259" key="5">
    <source>
        <dbReference type="Pfam" id="PF04542"/>
    </source>
</evidence>
<protein>
    <submittedName>
        <fullName evidence="7">RNA polymerase sigma factor</fullName>
    </submittedName>
</protein>
<reference evidence="7" key="1">
    <citation type="submission" date="2022-11" db="EMBL/GenBank/DDBJ databases">
        <title>The characterization of three novel Bacteroidetes species and genomic analysis of their roles in tidal elemental geochemical cycles.</title>
        <authorList>
            <person name="Ma K.-J."/>
        </authorList>
    </citation>
    <scope>NUCLEOTIDE SEQUENCE</scope>
    <source>
        <strain evidence="7">M415</strain>
    </source>
</reference>
<dbReference type="SUPFAM" id="SSF88659">
    <property type="entry name" value="Sigma3 and sigma4 domains of RNA polymerase sigma factors"/>
    <property type="match status" value="1"/>
</dbReference>
<dbReference type="GO" id="GO:0003677">
    <property type="term" value="F:DNA binding"/>
    <property type="evidence" value="ECO:0007669"/>
    <property type="project" value="InterPro"/>
</dbReference>
<organism evidence="7 8">
    <name type="scientific">Lentiprolixibacter aurantiacus</name>
    <dbReference type="NCBI Taxonomy" id="2993939"/>
    <lineage>
        <taxon>Bacteria</taxon>
        <taxon>Pseudomonadati</taxon>
        <taxon>Bacteroidota</taxon>
        <taxon>Flavobacteriia</taxon>
        <taxon>Flavobacteriales</taxon>
        <taxon>Flavobacteriaceae</taxon>
        <taxon>Lentiprolixibacter</taxon>
    </lineage>
</organism>
<dbReference type="InterPro" id="IPR007627">
    <property type="entry name" value="RNA_pol_sigma70_r2"/>
</dbReference>
<dbReference type="InterPro" id="IPR013324">
    <property type="entry name" value="RNA_pol_sigma_r3/r4-like"/>
</dbReference>
<dbReference type="SUPFAM" id="SSF88946">
    <property type="entry name" value="Sigma2 domain of RNA polymerase sigma factors"/>
    <property type="match status" value="1"/>
</dbReference>
<dbReference type="EMBL" id="JAPFQP010000001">
    <property type="protein sequence ID" value="MCX2719150.1"/>
    <property type="molecule type" value="Genomic_DNA"/>
</dbReference>
<dbReference type="Gene3D" id="1.10.1740.10">
    <property type="match status" value="1"/>
</dbReference>
<dbReference type="NCBIfam" id="TIGR02937">
    <property type="entry name" value="sigma70-ECF"/>
    <property type="match status" value="1"/>
</dbReference>
<dbReference type="CDD" id="cd06171">
    <property type="entry name" value="Sigma70_r4"/>
    <property type="match status" value="1"/>
</dbReference>
<keyword evidence="8" id="KW-1185">Reference proteome</keyword>
<feature type="domain" description="RNA polymerase sigma-70 region 2" evidence="5">
    <location>
        <begin position="28"/>
        <end position="94"/>
    </location>
</feature>
<name>A0AAE3MK24_9FLAO</name>
<evidence type="ECO:0000256" key="4">
    <source>
        <dbReference type="ARBA" id="ARBA00023163"/>
    </source>
</evidence>
<comment type="similarity">
    <text evidence="1">Belongs to the sigma-70 factor family. ECF subfamily.</text>
</comment>
<feature type="domain" description="RNA polymerase sigma factor 70 region 4 type 2" evidence="6">
    <location>
        <begin position="120"/>
        <end position="170"/>
    </location>
</feature>
<dbReference type="InterPro" id="IPR013249">
    <property type="entry name" value="RNA_pol_sigma70_r4_t2"/>
</dbReference>
<dbReference type="Pfam" id="PF04542">
    <property type="entry name" value="Sigma70_r2"/>
    <property type="match status" value="1"/>
</dbReference>
<comment type="caution">
    <text evidence="7">The sequence shown here is derived from an EMBL/GenBank/DDBJ whole genome shotgun (WGS) entry which is preliminary data.</text>
</comment>
<dbReference type="Proteomes" id="UP001207116">
    <property type="component" value="Unassembled WGS sequence"/>
</dbReference>
<dbReference type="InterPro" id="IPR014284">
    <property type="entry name" value="RNA_pol_sigma-70_dom"/>
</dbReference>
<evidence type="ECO:0000256" key="3">
    <source>
        <dbReference type="ARBA" id="ARBA00023082"/>
    </source>
</evidence>